<sequence>MKKIIETVTESGGEMGVHSYLIVFLKFVQTVIPTIDAILTLLHESIGVFDPAYPRYQDLVLKCFWKTLKMIATWDVNSIDYDAVLYKIHMFYKTYPNSYWKKNTDISDTPYRLNCQNPGAYASQAQGVIDHKSPHANTGSQRIGPVPLDEKKENTADAINGSSVLSPVSGNTALSAGRMPRAVHEELALILKRIGTKEHNKHALEQLYDLRGMYLYNTALSAGRMPRALHEELALILKRIGTKEHNKHARRYLQV</sequence>
<organism evidence="1 2">
    <name type="scientific">Operophtera brumata</name>
    <name type="common">Winter moth</name>
    <name type="synonym">Phalaena brumata</name>
    <dbReference type="NCBI Taxonomy" id="104452"/>
    <lineage>
        <taxon>Eukaryota</taxon>
        <taxon>Metazoa</taxon>
        <taxon>Ecdysozoa</taxon>
        <taxon>Arthropoda</taxon>
        <taxon>Hexapoda</taxon>
        <taxon>Insecta</taxon>
        <taxon>Pterygota</taxon>
        <taxon>Neoptera</taxon>
        <taxon>Endopterygota</taxon>
        <taxon>Lepidoptera</taxon>
        <taxon>Glossata</taxon>
        <taxon>Ditrysia</taxon>
        <taxon>Geometroidea</taxon>
        <taxon>Geometridae</taxon>
        <taxon>Larentiinae</taxon>
        <taxon>Operophtera</taxon>
    </lineage>
</organism>
<protein>
    <submittedName>
        <fullName evidence="1">Cytoskeleton-associated protein 5</fullName>
    </submittedName>
</protein>
<dbReference type="Proteomes" id="UP000037510">
    <property type="component" value="Unassembled WGS sequence"/>
</dbReference>
<dbReference type="AlphaFoldDB" id="A0A0L7KJ37"/>
<evidence type="ECO:0000313" key="2">
    <source>
        <dbReference type="Proteomes" id="UP000037510"/>
    </source>
</evidence>
<evidence type="ECO:0000313" key="1">
    <source>
        <dbReference type="EMBL" id="KOB63348.1"/>
    </source>
</evidence>
<reference evidence="1 2" key="1">
    <citation type="journal article" date="2015" name="Genome Biol. Evol.">
        <title>The genome of winter moth (Operophtera brumata) provides a genomic perspective on sexual dimorphism and phenology.</title>
        <authorList>
            <person name="Derks M.F."/>
            <person name="Smit S."/>
            <person name="Salis L."/>
            <person name="Schijlen E."/>
            <person name="Bossers A."/>
            <person name="Mateman C."/>
            <person name="Pijl A.S."/>
            <person name="de Ridder D."/>
            <person name="Groenen M.A."/>
            <person name="Visser M.E."/>
            <person name="Megens H.J."/>
        </authorList>
    </citation>
    <scope>NUCLEOTIDE SEQUENCE [LARGE SCALE GENOMIC DNA]</scope>
    <source>
        <strain evidence="1">WM2013NL</strain>
        <tissue evidence="1">Head and thorax</tissue>
    </source>
</reference>
<dbReference type="STRING" id="104452.A0A0L7KJ37"/>
<accession>A0A0L7KJ37</accession>
<name>A0A0L7KJ37_OPEBR</name>
<gene>
    <name evidence="1" type="ORF">OBRU01_24245</name>
</gene>
<comment type="caution">
    <text evidence="1">The sequence shown here is derived from an EMBL/GenBank/DDBJ whole genome shotgun (WGS) entry which is preliminary data.</text>
</comment>
<dbReference type="EMBL" id="JTDY01009552">
    <property type="protein sequence ID" value="KOB63348.1"/>
    <property type="molecule type" value="Genomic_DNA"/>
</dbReference>
<proteinExistence type="predicted"/>
<keyword evidence="2" id="KW-1185">Reference proteome</keyword>